<dbReference type="GeneID" id="29127011"/>
<dbReference type="RefSeq" id="YP_009300744.1">
    <property type="nucleotide sequence ID" value="NC_031224.2"/>
</dbReference>
<dbReference type="EMBL" id="KU647628">
    <property type="protein sequence ID" value="AMM44422.1"/>
    <property type="molecule type" value="Genomic_DNA"/>
</dbReference>
<dbReference type="OrthoDB" id="33490at10239"/>
<accession>A0A140G6Y7</accession>
<proteinExistence type="predicted"/>
<sequence length="120" mass="13636">MTTTPKPVAPSKPLSYTPPKFEKTTKSSELPVVESSEQETPFGTILLNAVFQDEEFIQGLKQMQKEIFIGETLGENIKRAPKPEAPRTEKQGPMTHRPFQQFEGLRELQRQLHKNEGEAK</sequence>
<organism evidence="2 3">
    <name type="scientific">Arthrobacter phage Mudcat</name>
    <dbReference type="NCBI Taxonomy" id="1796997"/>
    <lineage>
        <taxon>Viruses</taxon>
        <taxon>Duplodnaviria</taxon>
        <taxon>Heunggongvirae</taxon>
        <taxon>Uroviricota</taxon>
        <taxon>Caudoviricetes</taxon>
        <taxon>Mudcatvirus</taxon>
        <taxon>Mudcatvirus mudcat</taxon>
    </lineage>
</organism>
<evidence type="ECO:0000256" key="1">
    <source>
        <dbReference type="SAM" id="MobiDB-lite"/>
    </source>
</evidence>
<gene>
    <name evidence="2" type="primary">55</name>
    <name evidence="2" type="ORF">MUDCAT_55</name>
</gene>
<dbReference type="KEGG" id="vg:29127011"/>
<reference evidence="2" key="1">
    <citation type="submission" date="2018-02" db="EMBL/GenBank/DDBJ databases">
        <authorList>
            <person name="Staples A.K."/>
            <person name="Oates E.A."/>
            <person name="Brown C.B."/>
            <person name="McDaniel C.M."/>
            <person name="Wathen K.E."/>
            <person name="Thompson A.R."/>
            <person name="Goedde M.A."/>
            <person name="Gaffney B."/>
            <person name="Rinehart C.A."/>
            <person name="King R.A."/>
            <person name="Bowman C.A."/>
            <person name="Russell D.A."/>
            <person name="Pope W.H."/>
            <person name="Jacobs-Sera D."/>
            <person name="Hendrix R.W."/>
            <person name="Hatfull G.F."/>
        </authorList>
    </citation>
    <scope>NUCLEOTIDE SEQUENCE</scope>
</reference>
<evidence type="ECO:0000313" key="3">
    <source>
        <dbReference type="Proteomes" id="UP000201625"/>
    </source>
</evidence>
<keyword evidence="3" id="KW-1185">Reference proteome</keyword>
<name>A0A140G6Y7_9CAUD</name>
<feature type="region of interest" description="Disordered" evidence="1">
    <location>
        <begin position="74"/>
        <end position="120"/>
    </location>
</feature>
<feature type="compositionally biased region" description="Basic and acidic residues" evidence="1">
    <location>
        <begin position="76"/>
        <end position="90"/>
    </location>
</feature>
<protein>
    <submittedName>
        <fullName evidence="2">Uncharacterized protein</fullName>
    </submittedName>
</protein>
<feature type="compositionally biased region" description="Basic and acidic residues" evidence="1">
    <location>
        <begin position="104"/>
        <end position="120"/>
    </location>
</feature>
<dbReference type="Proteomes" id="UP000201625">
    <property type="component" value="Segment"/>
</dbReference>
<feature type="region of interest" description="Disordered" evidence="1">
    <location>
        <begin position="1"/>
        <end position="39"/>
    </location>
</feature>
<evidence type="ECO:0000313" key="2">
    <source>
        <dbReference type="EMBL" id="AMM44422.1"/>
    </source>
</evidence>